<dbReference type="SUPFAM" id="SSF50129">
    <property type="entry name" value="GroES-like"/>
    <property type="match status" value="1"/>
</dbReference>
<dbReference type="InterPro" id="IPR013149">
    <property type="entry name" value="ADH-like_C"/>
</dbReference>
<dbReference type="CDD" id="cd08234">
    <property type="entry name" value="threonine_DH_like"/>
    <property type="match status" value="1"/>
</dbReference>
<proteinExistence type="inferred from homology"/>
<evidence type="ECO:0000256" key="2">
    <source>
        <dbReference type="ARBA" id="ARBA00022833"/>
    </source>
</evidence>
<keyword evidence="7" id="KW-1185">Reference proteome</keyword>
<evidence type="ECO:0000256" key="4">
    <source>
        <dbReference type="RuleBase" id="RU361277"/>
    </source>
</evidence>
<dbReference type="InterPro" id="IPR013154">
    <property type="entry name" value="ADH-like_N"/>
</dbReference>
<dbReference type="InterPro" id="IPR002328">
    <property type="entry name" value="ADH_Zn_CS"/>
</dbReference>
<evidence type="ECO:0000256" key="1">
    <source>
        <dbReference type="ARBA" id="ARBA00022723"/>
    </source>
</evidence>
<dbReference type="InterPro" id="IPR036291">
    <property type="entry name" value="NAD(P)-bd_dom_sf"/>
</dbReference>
<dbReference type="InterPro" id="IPR011032">
    <property type="entry name" value="GroES-like_sf"/>
</dbReference>
<dbReference type="PROSITE" id="PS00059">
    <property type="entry name" value="ADH_ZINC"/>
    <property type="match status" value="1"/>
</dbReference>
<keyword evidence="3" id="KW-0560">Oxidoreductase</keyword>
<comment type="similarity">
    <text evidence="4">Belongs to the zinc-containing alcohol dehydrogenase family.</text>
</comment>
<keyword evidence="1 4" id="KW-0479">Metal-binding</keyword>
<dbReference type="SUPFAM" id="SSF51735">
    <property type="entry name" value="NAD(P)-binding Rossmann-fold domains"/>
    <property type="match status" value="1"/>
</dbReference>
<organism evidence="6 7">
    <name type="scientific">Kineothrix sedimenti</name>
    <dbReference type="NCBI Taxonomy" id="3123317"/>
    <lineage>
        <taxon>Bacteria</taxon>
        <taxon>Bacillati</taxon>
        <taxon>Bacillota</taxon>
        <taxon>Clostridia</taxon>
        <taxon>Lachnospirales</taxon>
        <taxon>Lachnospiraceae</taxon>
        <taxon>Kineothrix</taxon>
    </lineage>
</organism>
<dbReference type="Gene3D" id="3.40.50.720">
    <property type="entry name" value="NAD(P)-binding Rossmann-like Domain"/>
    <property type="match status" value="1"/>
</dbReference>
<comment type="cofactor">
    <cofactor evidence="4">
        <name>Zn(2+)</name>
        <dbReference type="ChEBI" id="CHEBI:29105"/>
    </cofactor>
</comment>
<gene>
    <name evidence="6" type="ORF">V6984_00800</name>
</gene>
<dbReference type="Gene3D" id="3.90.180.10">
    <property type="entry name" value="Medium-chain alcohol dehydrogenases, catalytic domain"/>
    <property type="match status" value="1"/>
</dbReference>
<dbReference type="Proteomes" id="UP001451571">
    <property type="component" value="Chromosome"/>
</dbReference>
<dbReference type="InterPro" id="IPR050129">
    <property type="entry name" value="Zn_alcohol_dh"/>
</dbReference>
<dbReference type="PANTHER" id="PTHR43401">
    <property type="entry name" value="L-THREONINE 3-DEHYDROGENASE"/>
    <property type="match status" value="1"/>
</dbReference>
<feature type="domain" description="Enoyl reductase (ER)" evidence="5">
    <location>
        <begin position="9"/>
        <end position="260"/>
    </location>
</feature>
<dbReference type="InterPro" id="IPR020843">
    <property type="entry name" value="ER"/>
</dbReference>
<evidence type="ECO:0000256" key="3">
    <source>
        <dbReference type="ARBA" id="ARBA00023002"/>
    </source>
</evidence>
<protein>
    <submittedName>
        <fullName evidence="6">Zinc-dependent alcohol dehydrogenase family protein</fullName>
    </submittedName>
</protein>
<evidence type="ECO:0000259" key="5">
    <source>
        <dbReference type="SMART" id="SM00829"/>
    </source>
</evidence>
<sequence>MMKAAVFYGKKDLRIEEVKKPVPGYGEILIKVHACGVCGTDVHIYEGDEGAAKSPAGTILGHEFSGEVKEIGKGVKRIKAGDRVCVDPNKLCGKCEYCRNGIGHFCENMIGIGTTVNGGFAEYCTVPEEQAYIISEALTFEEAAMAEPVACCLHGIDMCEIHPGDTVAIFGMGMIGLLMLQLARISGAARIIAIEPVEVKREQALKLGADIVIDPIKQDIKQMLLENQVTRIHTVIECVGRIDSMKQALEIAGKKSVIMLFGLTRPEEELAIKPFELFRKEITLKASFINPYTQQRAISLIESGKIDVRSMIYKKLSLEELNMVLGDAAMRSQGKIIIG</sequence>
<dbReference type="EMBL" id="CP146256">
    <property type="protein sequence ID" value="XAH74335.1"/>
    <property type="molecule type" value="Genomic_DNA"/>
</dbReference>
<name>A0ABZ3EWX6_9FIRM</name>
<reference evidence="6 7" key="1">
    <citation type="submission" date="2024-02" db="EMBL/GenBank/DDBJ databases">
        <title>Bacterial strain from lacustrine sediment.</title>
        <authorList>
            <person name="Petit C."/>
            <person name="Fadhlaoui K."/>
        </authorList>
    </citation>
    <scope>NUCLEOTIDE SEQUENCE [LARGE SCALE GENOMIC DNA]</scope>
    <source>
        <strain evidence="6 7">IPX-CK</strain>
    </source>
</reference>
<dbReference type="RefSeq" id="WP_342757928.1">
    <property type="nucleotide sequence ID" value="NZ_CP146256.1"/>
</dbReference>
<accession>A0ABZ3EWX6</accession>
<dbReference type="Pfam" id="PF08240">
    <property type="entry name" value="ADH_N"/>
    <property type="match status" value="1"/>
</dbReference>
<evidence type="ECO:0000313" key="7">
    <source>
        <dbReference type="Proteomes" id="UP001451571"/>
    </source>
</evidence>
<keyword evidence="2 4" id="KW-0862">Zinc</keyword>
<dbReference type="Pfam" id="PF00107">
    <property type="entry name" value="ADH_zinc_N"/>
    <property type="match status" value="1"/>
</dbReference>
<dbReference type="PANTHER" id="PTHR43401:SF2">
    <property type="entry name" value="L-THREONINE 3-DEHYDROGENASE"/>
    <property type="match status" value="1"/>
</dbReference>
<dbReference type="SMART" id="SM00829">
    <property type="entry name" value="PKS_ER"/>
    <property type="match status" value="1"/>
</dbReference>
<evidence type="ECO:0000313" key="6">
    <source>
        <dbReference type="EMBL" id="XAH74335.1"/>
    </source>
</evidence>